<comment type="caution">
    <text evidence="1">The sequence shown here is derived from an EMBL/GenBank/DDBJ whole genome shotgun (WGS) entry which is preliminary data.</text>
</comment>
<reference evidence="1 2" key="1">
    <citation type="journal article" date="2021" name="ISME J.">
        <title>Genomic evolution of the class Acidithiobacillia: deep-branching Proteobacteria living in extreme acidic conditions.</title>
        <authorList>
            <person name="Moya-Beltran A."/>
            <person name="Beard S."/>
            <person name="Rojas-Villalobos C."/>
            <person name="Issotta F."/>
            <person name="Gallardo Y."/>
            <person name="Ulloa R."/>
            <person name="Giaveno A."/>
            <person name="Degli Esposti M."/>
            <person name="Johnson D.B."/>
            <person name="Quatrini R."/>
        </authorList>
    </citation>
    <scope>NUCLEOTIDE SEQUENCE [LARGE SCALE GENOMIC DNA]</scope>
    <source>
        <strain evidence="1 2">RW2</strain>
    </source>
</reference>
<gene>
    <name evidence="1" type="ORF">HAP95_07625</name>
</gene>
<dbReference type="Gene3D" id="1.10.238.160">
    <property type="match status" value="1"/>
</dbReference>
<dbReference type="Proteomes" id="UP000755654">
    <property type="component" value="Unassembled WGS sequence"/>
</dbReference>
<protein>
    <submittedName>
        <fullName evidence="1">AlpA family phage regulatory protein</fullName>
    </submittedName>
</protein>
<evidence type="ECO:0000313" key="2">
    <source>
        <dbReference type="Proteomes" id="UP000755654"/>
    </source>
</evidence>
<evidence type="ECO:0000313" key="1">
    <source>
        <dbReference type="EMBL" id="MBU2760021.1"/>
    </source>
</evidence>
<dbReference type="InterPro" id="IPR010260">
    <property type="entry name" value="AlpA"/>
</dbReference>
<proteinExistence type="predicted"/>
<accession>A0ABS5ZYN3</accession>
<dbReference type="RefSeq" id="WP_226832643.1">
    <property type="nucleotide sequence ID" value="NZ_JAAOMP010000081.1"/>
</dbReference>
<dbReference type="Pfam" id="PF05930">
    <property type="entry name" value="Phage_AlpA"/>
    <property type="match status" value="1"/>
</dbReference>
<dbReference type="EMBL" id="JAAOMP010000081">
    <property type="protein sequence ID" value="MBU2760021.1"/>
    <property type="molecule type" value="Genomic_DNA"/>
</dbReference>
<keyword evidence="2" id="KW-1185">Reference proteome</keyword>
<sequence>MSMVALRRSSIYGLIGKGQFPSPRKIGRASVWSSAEVQQWIEDILQVREASDQQCAPEEKGRINQFLTEG</sequence>
<organism evidence="1 2">
    <name type="scientific">Acidithiobacillus sulfurivorans</name>
    <dbReference type="NCBI Taxonomy" id="1958756"/>
    <lineage>
        <taxon>Bacteria</taxon>
        <taxon>Pseudomonadati</taxon>
        <taxon>Pseudomonadota</taxon>
        <taxon>Acidithiobacillia</taxon>
        <taxon>Acidithiobacillales</taxon>
        <taxon>Acidithiobacillaceae</taxon>
        <taxon>Acidithiobacillus</taxon>
    </lineage>
</organism>
<name>A0ABS5ZYN3_9PROT</name>